<dbReference type="Pfam" id="PF00109">
    <property type="entry name" value="ketoacyl-synt"/>
    <property type="match status" value="1"/>
</dbReference>
<dbReference type="Pfam" id="PF02801">
    <property type="entry name" value="Ketoacyl-synt_C"/>
    <property type="match status" value="1"/>
</dbReference>
<dbReference type="SUPFAM" id="SSF47336">
    <property type="entry name" value="ACP-like"/>
    <property type="match status" value="1"/>
</dbReference>
<dbReference type="UniPathway" id="UPA00094"/>
<evidence type="ECO:0000259" key="5">
    <source>
        <dbReference type="PROSITE" id="PS50075"/>
    </source>
</evidence>
<keyword evidence="3" id="KW-0597">Phosphoprotein</keyword>
<proteinExistence type="predicted"/>
<name>A0A1R4LU68_VIBR1</name>
<accession>A0A1R4LU68</accession>
<dbReference type="PANTHER" id="PTHR43775:SF37">
    <property type="entry name" value="SI:DKEY-61P9.11"/>
    <property type="match status" value="1"/>
</dbReference>
<dbReference type="AlphaFoldDB" id="A0A1R4LU68"/>
<dbReference type="PROSITE" id="PS50075">
    <property type="entry name" value="CARRIER"/>
    <property type="match status" value="1"/>
</dbReference>
<gene>
    <name evidence="7" type="primary">ppsE_2</name>
    <name evidence="7" type="ORF">VR7878_03733</name>
</gene>
<dbReference type="SUPFAM" id="SSF53901">
    <property type="entry name" value="Thiolase-like"/>
    <property type="match status" value="1"/>
</dbReference>
<dbReference type="Gene3D" id="3.30.70.3290">
    <property type="match status" value="1"/>
</dbReference>
<dbReference type="Pfam" id="PF00550">
    <property type="entry name" value="PP-binding"/>
    <property type="match status" value="1"/>
</dbReference>
<dbReference type="InterPro" id="IPR020841">
    <property type="entry name" value="PKS_Beta-ketoAc_synthase_dom"/>
</dbReference>
<dbReference type="InterPro" id="IPR018201">
    <property type="entry name" value="Ketoacyl_synth_AS"/>
</dbReference>
<keyword evidence="2" id="KW-0596">Phosphopantetheine</keyword>
<dbReference type="SMART" id="SM00825">
    <property type="entry name" value="PKS_KS"/>
    <property type="match status" value="1"/>
</dbReference>
<dbReference type="STRING" id="1123498.VR7878_03733"/>
<dbReference type="GO" id="GO:0004315">
    <property type="term" value="F:3-oxoacyl-[acyl-carrier-protein] synthase activity"/>
    <property type="evidence" value="ECO:0007669"/>
    <property type="project" value="UniProtKB-EC"/>
</dbReference>
<dbReference type="InterPro" id="IPR009081">
    <property type="entry name" value="PP-bd_ACP"/>
</dbReference>
<dbReference type="InterPro" id="IPR016039">
    <property type="entry name" value="Thiolase-like"/>
</dbReference>
<dbReference type="InterPro" id="IPR029058">
    <property type="entry name" value="AB_hydrolase_fold"/>
</dbReference>
<dbReference type="GO" id="GO:0005886">
    <property type="term" value="C:plasma membrane"/>
    <property type="evidence" value="ECO:0007669"/>
    <property type="project" value="TreeGrafter"/>
</dbReference>
<keyword evidence="8" id="KW-1185">Reference proteome</keyword>
<dbReference type="InterPro" id="IPR001031">
    <property type="entry name" value="Thioesterase"/>
</dbReference>
<dbReference type="Pfam" id="PF00975">
    <property type="entry name" value="Thioesterase"/>
    <property type="match status" value="1"/>
</dbReference>
<evidence type="ECO:0000256" key="2">
    <source>
        <dbReference type="ARBA" id="ARBA00022450"/>
    </source>
</evidence>
<dbReference type="Proteomes" id="UP000188276">
    <property type="component" value="Unassembled WGS sequence"/>
</dbReference>
<evidence type="ECO:0000313" key="8">
    <source>
        <dbReference type="Proteomes" id="UP000188276"/>
    </source>
</evidence>
<dbReference type="GO" id="GO:0006633">
    <property type="term" value="P:fatty acid biosynthetic process"/>
    <property type="evidence" value="ECO:0007669"/>
    <property type="project" value="UniProtKB-UniPathway"/>
</dbReference>
<feature type="domain" description="Carrier" evidence="5">
    <location>
        <begin position="682"/>
        <end position="758"/>
    </location>
</feature>
<evidence type="ECO:0000259" key="6">
    <source>
        <dbReference type="PROSITE" id="PS52004"/>
    </source>
</evidence>
<dbReference type="InterPro" id="IPR014031">
    <property type="entry name" value="Ketoacyl_synth_C"/>
</dbReference>
<dbReference type="EMBL" id="FULE01000063">
    <property type="protein sequence ID" value="SJN59834.1"/>
    <property type="molecule type" value="Genomic_DNA"/>
</dbReference>
<protein>
    <submittedName>
        <fullName evidence="7">Phthiocerol synthesis polyketide synthase type I PpsE</fullName>
        <ecNumber evidence="7">2.3.1.41</ecNumber>
    </submittedName>
</protein>
<keyword evidence="4 7" id="KW-0808">Transferase</keyword>
<sequence>MVHKMEKNGIEVAIIGIAGKYPQADNIQDFFDNLKHGKECLTTFTDEELQESDPWYSQDANYVKRAGIINNATGFDNKFFNISNRDALLTDPQQRIFLQTAWHALEDAGCDPFTYQGDIALYGGSSSNTYLSHHIFHSDYRHEMNQYPVILGNEKDFLCTRVSHALNLRGPAMTVQTGCSTSLVAVHMACQSLLNGECDIAMAGGITIRFPVKAGYKYQDGGILSPDGHCRPFDQDACGTVVSDGCGIVVLKLLEDALRDRDQIYCVIKGSAINNDGQDKMGFTSPSISGQSRVIEDALSLSGLDASQISYVETHGTGTKLGDPIEINALRDIYTGHQGQKVKLGSVKANIGHTDTASGITGLIKVALMMKHHTLLPQIHFNQPNPLLELDNSSLEVNTQLADWHDDAAIRYAAVSSFGLGGTNAHMIVESGDIYQQSSSHVPAEPQHILLSGRTAQDLIRNSQQIAAATHHYTDQDLADVAYTLAAGRHHFPYRHWMEATNIAEVRRNLAALTESAVYQPSGICRIKIYQTQEMTLSETFINSAHYFNFTELSEKHRFWAELCEQMVIEPLEVEMFYTNELIDKVMIHAYNADNKKVAETDSEISYLSNNDVFNMLCWLWQQGLTIRWQKFYATQSVRKVSLPGYAFDQTVFEIEPTITNGSDALTGSADTELPATDNTAITLESIQDKIRQLWLDDLGEAIPCAATTDIYELCGDSFTALQMNVELEDFYEISLSNKTFIENNTLNKLSEVIYNLKHIGEHSTLDEHIVCFNDQGNLAPVFLIHPAGGTVMGCKELARRLPEGHPVYGIQYPFRDEGNDIVSMCDLARHYNEKITALYPTGNLILAGHSFGGNAALEMALQFEQAGRTIEQVIMFDSHPPQAYFSNTVFSEQQFLASFPVICGMFFNTKEPLNDMKSDTLEDVVDYLKQKGWVPWGFSTEEFKLYYELWRSNHNTLRTHMPSEKLKADLLFFKAEVFQPQEILDVLNISLVEGTEIAQWQCFAQSTIKEFVVPGTHYTMLDKENVDVIADILHELLTVTVAA</sequence>
<feature type="domain" description="Ketosynthase family 3 (KS3)" evidence="6">
    <location>
        <begin position="9"/>
        <end position="431"/>
    </location>
</feature>
<organism evidence="7 8">
    <name type="scientific">Vibrio ruber (strain DSM 16370 / JCM 11486 / BCRC 17186 / CECT 7878 / LMG 23124 / VR1)</name>
    <dbReference type="NCBI Taxonomy" id="1123498"/>
    <lineage>
        <taxon>Bacteria</taxon>
        <taxon>Pseudomonadati</taxon>
        <taxon>Pseudomonadota</taxon>
        <taxon>Gammaproteobacteria</taxon>
        <taxon>Vibrionales</taxon>
        <taxon>Vibrionaceae</taxon>
        <taxon>Vibrio</taxon>
    </lineage>
</organism>
<dbReference type="Gene3D" id="1.10.1240.100">
    <property type="match status" value="1"/>
</dbReference>
<dbReference type="InterPro" id="IPR014030">
    <property type="entry name" value="Ketoacyl_synth_N"/>
</dbReference>
<dbReference type="Pfam" id="PF16197">
    <property type="entry name" value="KAsynt_C_assoc"/>
    <property type="match status" value="1"/>
</dbReference>
<dbReference type="Gene3D" id="3.40.50.1820">
    <property type="entry name" value="alpha/beta hydrolase"/>
    <property type="match status" value="1"/>
</dbReference>
<dbReference type="GO" id="GO:0071770">
    <property type="term" value="P:DIM/DIP cell wall layer assembly"/>
    <property type="evidence" value="ECO:0007669"/>
    <property type="project" value="TreeGrafter"/>
</dbReference>
<dbReference type="InterPro" id="IPR036736">
    <property type="entry name" value="ACP-like_sf"/>
</dbReference>
<dbReference type="GO" id="GO:0004312">
    <property type="term" value="F:fatty acid synthase activity"/>
    <property type="evidence" value="ECO:0007669"/>
    <property type="project" value="TreeGrafter"/>
</dbReference>
<dbReference type="InterPro" id="IPR050091">
    <property type="entry name" value="PKS_NRPS_Biosynth_Enz"/>
</dbReference>
<evidence type="ECO:0000313" key="7">
    <source>
        <dbReference type="EMBL" id="SJN59834.1"/>
    </source>
</evidence>
<dbReference type="CDD" id="cd00833">
    <property type="entry name" value="PKS"/>
    <property type="match status" value="1"/>
</dbReference>
<dbReference type="GO" id="GO:0005737">
    <property type="term" value="C:cytoplasm"/>
    <property type="evidence" value="ECO:0007669"/>
    <property type="project" value="TreeGrafter"/>
</dbReference>
<evidence type="ECO:0000256" key="4">
    <source>
        <dbReference type="ARBA" id="ARBA00022679"/>
    </source>
</evidence>
<evidence type="ECO:0000256" key="3">
    <source>
        <dbReference type="ARBA" id="ARBA00022553"/>
    </source>
</evidence>
<dbReference type="InterPro" id="IPR032821">
    <property type="entry name" value="PKS_assoc"/>
</dbReference>
<dbReference type="Gene3D" id="3.40.47.10">
    <property type="match status" value="1"/>
</dbReference>
<keyword evidence="7" id="KW-0012">Acyltransferase</keyword>
<reference evidence="8" key="1">
    <citation type="submission" date="2017-02" db="EMBL/GenBank/DDBJ databases">
        <authorList>
            <person name="Rodrigo-Torres L."/>
            <person name="Arahal R.D."/>
            <person name="Lucena T."/>
        </authorList>
    </citation>
    <scope>NUCLEOTIDE SEQUENCE [LARGE SCALE GENOMIC DNA]</scope>
    <source>
        <strain evidence="8">CECT 7878</strain>
    </source>
</reference>
<dbReference type="PROSITE" id="PS52004">
    <property type="entry name" value="KS3_2"/>
    <property type="match status" value="1"/>
</dbReference>
<evidence type="ECO:0000256" key="1">
    <source>
        <dbReference type="ARBA" id="ARBA00005194"/>
    </source>
</evidence>
<dbReference type="PROSITE" id="PS00606">
    <property type="entry name" value="KS3_1"/>
    <property type="match status" value="1"/>
</dbReference>
<dbReference type="SUPFAM" id="SSF53474">
    <property type="entry name" value="alpha/beta-Hydrolases"/>
    <property type="match status" value="1"/>
</dbReference>
<dbReference type="EC" id="2.3.1.41" evidence="7"/>
<comment type="pathway">
    <text evidence="1">Lipid metabolism; fatty acid biosynthesis.</text>
</comment>
<dbReference type="PANTHER" id="PTHR43775">
    <property type="entry name" value="FATTY ACID SYNTHASE"/>
    <property type="match status" value="1"/>
</dbReference>